<evidence type="ECO:0000313" key="7">
    <source>
        <dbReference type="EMBL" id="MFD2612157.1"/>
    </source>
</evidence>
<dbReference type="InterPro" id="IPR036412">
    <property type="entry name" value="HAD-like_sf"/>
</dbReference>
<dbReference type="NCBIfam" id="TIGR01457">
    <property type="entry name" value="HAD-SF-IIA-hyp2"/>
    <property type="match status" value="1"/>
</dbReference>
<dbReference type="PANTHER" id="PTHR19288">
    <property type="entry name" value="4-NITROPHENYLPHOSPHATASE-RELATED"/>
    <property type="match status" value="1"/>
</dbReference>
<dbReference type="PIRSF" id="PIRSF000915">
    <property type="entry name" value="PGP-type_phosphatase"/>
    <property type="match status" value="1"/>
</dbReference>
<dbReference type="Proteomes" id="UP001597541">
    <property type="component" value="Unassembled WGS sequence"/>
</dbReference>
<dbReference type="EC" id="3.1.3.-" evidence="6"/>
<protein>
    <recommendedName>
        <fullName evidence="6">Acid sugar phosphatase</fullName>
        <ecNumber evidence="6">3.1.3.-</ecNumber>
    </recommendedName>
</protein>
<keyword evidence="5 6" id="KW-0460">Magnesium</keyword>
<name>A0ABW5PCW2_9BACL</name>
<reference evidence="8" key="1">
    <citation type="journal article" date="2019" name="Int. J. Syst. Evol. Microbiol.">
        <title>The Global Catalogue of Microorganisms (GCM) 10K type strain sequencing project: providing services to taxonomists for standard genome sequencing and annotation.</title>
        <authorList>
            <consortium name="The Broad Institute Genomics Platform"/>
            <consortium name="The Broad Institute Genome Sequencing Center for Infectious Disease"/>
            <person name="Wu L."/>
            <person name="Ma J."/>
        </authorList>
    </citation>
    <scope>NUCLEOTIDE SEQUENCE [LARGE SCALE GENOMIC DNA]</scope>
    <source>
        <strain evidence="8">KCTC 3950</strain>
    </source>
</reference>
<dbReference type="Pfam" id="PF13242">
    <property type="entry name" value="Hydrolase_like"/>
    <property type="match status" value="1"/>
</dbReference>
<evidence type="ECO:0000256" key="2">
    <source>
        <dbReference type="ARBA" id="ARBA00006696"/>
    </source>
</evidence>
<keyword evidence="3 6" id="KW-0479">Metal-binding</keyword>
<evidence type="ECO:0000256" key="6">
    <source>
        <dbReference type="PIRNR" id="PIRNR000915"/>
    </source>
</evidence>
<comment type="caution">
    <text evidence="7">The sequence shown here is derived from an EMBL/GenBank/DDBJ whole genome shotgun (WGS) entry which is preliminary data.</text>
</comment>
<dbReference type="InterPro" id="IPR006357">
    <property type="entry name" value="HAD-SF_hydro_IIA"/>
</dbReference>
<accession>A0ABW5PCW2</accession>
<dbReference type="GO" id="GO:0016787">
    <property type="term" value="F:hydrolase activity"/>
    <property type="evidence" value="ECO:0007669"/>
    <property type="project" value="UniProtKB-KW"/>
</dbReference>
<comment type="function">
    <text evidence="6">Catalyzes the dephosphorylation of 2-6 carbon acid sugars in vitro.</text>
</comment>
<dbReference type="Pfam" id="PF13344">
    <property type="entry name" value="Hydrolase_6"/>
    <property type="match status" value="1"/>
</dbReference>
<dbReference type="Gene3D" id="3.40.50.1000">
    <property type="entry name" value="HAD superfamily/HAD-like"/>
    <property type="match status" value="2"/>
</dbReference>
<evidence type="ECO:0000256" key="5">
    <source>
        <dbReference type="ARBA" id="ARBA00022842"/>
    </source>
</evidence>
<proteinExistence type="inferred from homology"/>
<evidence type="ECO:0000256" key="1">
    <source>
        <dbReference type="ARBA" id="ARBA00001946"/>
    </source>
</evidence>
<dbReference type="NCBIfam" id="TIGR01460">
    <property type="entry name" value="HAD-SF-IIA"/>
    <property type="match status" value="1"/>
</dbReference>
<dbReference type="InterPro" id="IPR006354">
    <property type="entry name" value="HAD-SF_hydro_IIA_hyp1"/>
</dbReference>
<dbReference type="RefSeq" id="WP_377601771.1">
    <property type="nucleotide sequence ID" value="NZ_JBHUME010000005.1"/>
</dbReference>
<organism evidence="7 8">
    <name type="scientific">Paenibacillus gansuensis</name>
    <dbReference type="NCBI Taxonomy" id="306542"/>
    <lineage>
        <taxon>Bacteria</taxon>
        <taxon>Bacillati</taxon>
        <taxon>Bacillota</taxon>
        <taxon>Bacilli</taxon>
        <taxon>Bacillales</taxon>
        <taxon>Paenibacillaceae</taxon>
        <taxon>Paenibacillus</taxon>
    </lineage>
</organism>
<dbReference type="InterPro" id="IPR023214">
    <property type="entry name" value="HAD_sf"/>
</dbReference>
<dbReference type="EMBL" id="JBHUME010000005">
    <property type="protein sequence ID" value="MFD2612157.1"/>
    <property type="molecule type" value="Genomic_DNA"/>
</dbReference>
<gene>
    <name evidence="7" type="ORF">ACFSUF_06905</name>
</gene>
<comment type="cofactor">
    <cofactor evidence="1 6">
        <name>Mg(2+)</name>
        <dbReference type="ChEBI" id="CHEBI:18420"/>
    </cofactor>
</comment>
<keyword evidence="4 7" id="KW-0378">Hydrolase</keyword>
<evidence type="ECO:0000256" key="3">
    <source>
        <dbReference type="ARBA" id="ARBA00022723"/>
    </source>
</evidence>
<keyword evidence="8" id="KW-1185">Reference proteome</keyword>
<dbReference type="PANTHER" id="PTHR19288:SF46">
    <property type="entry name" value="HALOACID DEHALOGENASE-LIKE HYDROLASE DOMAIN-CONTAINING PROTEIN 2"/>
    <property type="match status" value="1"/>
</dbReference>
<comment type="similarity">
    <text evidence="2 6">Belongs to the HAD-like hydrolase superfamily. NagD family.</text>
</comment>
<evidence type="ECO:0000313" key="8">
    <source>
        <dbReference type="Proteomes" id="UP001597541"/>
    </source>
</evidence>
<sequence>MATDNMGLLIDLDGTVYHGNRMIPFADQWIASLKEDGIPFLFVTNNSSRTPEAVAAHLRSMGIDAASDDVYTAAQAAAQYITEQKLGRRVFCIGESGLQQALQEAGLSLAEPGSEEPVDAVVQGIDRDFTYAKLSQAVKSILDGARSVQTNPDLLLPSDTGLIPGAGTIGAAIQAGSRTAPIVIGKPSPIIMGYALQRLGCAREQAVVIGDNLFTDIGAGIAAGCRTVLVLTGVTTQDNMEEQIRLAGHRPDAVCRDLQELQGYIRSQIRL</sequence>
<evidence type="ECO:0000256" key="4">
    <source>
        <dbReference type="ARBA" id="ARBA00022801"/>
    </source>
</evidence>
<dbReference type="SUPFAM" id="SSF56784">
    <property type="entry name" value="HAD-like"/>
    <property type="match status" value="1"/>
</dbReference>